<gene>
    <name evidence="1" type="ORF">KGD82_16545</name>
</gene>
<dbReference type="KEGG" id="nec:KGD82_16545"/>
<reference evidence="1" key="1">
    <citation type="submission" date="2021-05" db="EMBL/GenBank/DDBJ databases">
        <authorList>
            <person name="Kaiqin L."/>
            <person name="Jian G."/>
        </authorList>
    </citation>
    <scope>NUCLEOTIDE SEQUENCE</scope>
    <source>
        <strain evidence="1">HDS5</strain>
    </source>
</reference>
<dbReference type="InterPro" id="IPR044925">
    <property type="entry name" value="His-Me_finger_sf"/>
</dbReference>
<dbReference type="AlphaFoldDB" id="A0A975L5V8"/>
<sequence length="122" mass="13702">MGANKPYTRARWGFVQKLGRGCAVCGGSGVGVMDHDPFTGWVRGLLCDHCNNSIDRCPHLSGCGWADYLNDPPAWHLKADYPGLGNKYRGTVDRLRKALDEWDPMLFAEVRRRRGPQVEGLW</sequence>
<dbReference type="Pfam" id="PF02945">
    <property type="entry name" value="Endonuclease_7"/>
    <property type="match status" value="1"/>
</dbReference>
<dbReference type="EMBL" id="CP074402">
    <property type="protein sequence ID" value="QVJ00369.1"/>
    <property type="molecule type" value="Genomic_DNA"/>
</dbReference>
<evidence type="ECO:0000313" key="2">
    <source>
        <dbReference type="Proteomes" id="UP000682416"/>
    </source>
</evidence>
<evidence type="ECO:0000313" key="1">
    <source>
        <dbReference type="EMBL" id="QVJ00369.1"/>
    </source>
</evidence>
<protein>
    <recommendedName>
        <fullName evidence="3">Recombination endonuclease VII</fullName>
    </recommendedName>
</protein>
<dbReference type="Proteomes" id="UP000682416">
    <property type="component" value="Chromosome"/>
</dbReference>
<organism evidence="1 2">
    <name type="scientific">Nocardiopsis eucommiae</name>
    <dbReference type="NCBI Taxonomy" id="2831970"/>
    <lineage>
        <taxon>Bacteria</taxon>
        <taxon>Bacillati</taxon>
        <taxon>Actinomycetota</taxon>
        <taxon>Actinomycetes</taxon>
        <taxon>Streptosporangiales</taxon>
        <taxon>Nocardiopsidaceae</taxon>
        <taxon>Nocardiopsis</taxon>
    </lineage>
</organism>
<keyword evidence="2" id="KW-1185">Reference proteome</keyword>
<proteinExistence type="predicted"/>
<dbReference type="Gene3D" id="3.40.1800.10">
    <property type="entry name" value="His-Me finger endonucleases"/>
    <property type="match status" value="1"/>
</dbReference>
<dbReference type="SUPFAM" id="SSF54060">
    <property type="entry name" value="His-Me finger endonucleases"/>
    <property type="match status" value="1"/>
</dbReference>
<accession>A0A975L5V8</accession>
<dbReference type="InterPro" id="IPR004211">
    <property type="entry name" value="Endonuclease_7"/>
</dbReference>
<dbReference type="InterPro" id="IPR038563">
    <property type="entry name" value="Endonuclease_7_sf"/>
</dbReference>
<name>A0A975L5V8_9ACTN</name>
<evidence type="ECO:0008006" key="3">
    <source>
        <dbReference type="Google" id="ProtNLM"/>
    </source>
</evidence>